<evidence type="ECO:0008006" key="3">
    <source>
        <dbReference type="Google" id="ProtNLM"/>
    </source>
</evidence>
<reference evidence="1 2" key="1">
    <citation type="submission" date="2018-08" db="EMBL/GenBank/DDBJ databases">
        <title>A genome reference for cultivated species of the human gut microbiota.</title>
        <authorList>
            <person name="Zou Y."/>
            <person name="Xue W."/>
            <person name="Luo G."/>
        </authorList>
    </citation>
    <scope>NUCLEOTIDE SEQUENCE [LARGE SCALE GENOMIC DNA]</scope>
    <source>
        <strain evidence="1 2">AM37-1AC</strain>
    </source>
</reference>
<dbReference type="AlphaFoldDB" id="A0A3R6AP52"/>
<comment type="caution">
    <text evidence="1">The sequence shown here is derived from an EMBL/GenBank/DDBJ whole genome shotgun (WGS) entry which is preliminary data.</text>
</comment>
<evidence type="ECO:0000313" key="1">
    <source>
        <dbReference type="EMBL" id="RHC12379.1"/>
    </source>
</evidence>
<organism evidence="1 2">
    <name type="scientific">Roseburia intestinalis</name>
    <dbReference type="NCBI Taxonomy" id="166486"/>
    <lineage>
        <taxon>Bacteria</taxon>
        <taxon>Bacillati</taxon>
        <taxon>Bacillota</taxon>
        <taxon>Clostridia</taxon>
        <taxon>Lachnospirales</taxon>
        <taxon>Lachnospiraceae</taxon>
        <taxon>Roseburia</taxon>
    </lineage>
</organism>
<dbReference type="Proteomes" id="UP000283513">
    <property type="component" value="Unassembled WGS sequence"/>
</dbReference>
<proteinExistence type="predicted"/>
<accession>A0A3R6AP52</accession>
<name>A0A3R6AP52_9FIRM</name>
<sequence length="175" mass="19028">MNTNLQFFAEDRTNMVSLLDIGTLIGSTAKIVEMGDGYKEITEDWGPNTESTQYVNMKNANNTVKGYEFSTTPERDYMSDDMQTAIDTMFKLFPTGKQCETYYYRYYKTDITKNTGDCIRVPVTVCPSSTGGSGGDTLTSSIQINGNGAVELGTITIAGDGTFTWAAKASGTSGK</sequence>
<evidence type="ECO:0000313" key="2">
    <source>
        <dbReference type="Proteomes" id="UP000283513"/>
    </source>
</evidence>
<dbReference type="EMBL" id="QSHO01000028">
    <property type="protein sequence ID" value="RHC12379.1"/>
    <property type="molecule type" value="Genomic_DNA"/>
</dbReference>
<gene>
    <name evidence="1" type="ORF">DW856_18915</name>
</gene>
<protein>
    <recommendedName>
        <fullName evidence="3">Phage tail protein</fullName>
    </recommendedName>
</protein>